<sequence>MKLNCDMGESFGSWTMGKDADVMPYIDMANIACGFHASDPDHMAKTIQLAVEDNVAIGAHPGYDDKSGFGRRSIPHSAEEITRLVAYQIGALDALCQLYGGGVSYVKPHGALYNDMMAQQWIFEAILSAVSDLNQYRTPPLKLMILARRDNQHYTELAAQRNVELLFEGFADRAYDSEGFLVPRSQAGSVYHDSQRIRQQVAELAKGRITTIDGKTLTLDVDTVCVHGDNDESIAVVRQLAEDLANVQG</sequence>
<dbReference type="NCBIfam" id="NF003814">
    <property type="entry name" value="PRK05406.1-3"/>
    <property type="match status" value="1"/>
</dbReference>
<dbReference type="AlphaFoldDB" id="A0A2T3NH40"/>
<name>A0A2T3NH40_9GAMM</name>
<accession>A0A2T3NH40</accession>
<dbReference type="CDD" id="cd10787">
    <property type="entry name" value="LamB_YcsF_like"/>
    <property type="match status" value="1"/>
</dbReference>
<dbReference type="Gene3D" id="3.20.20.370">
    <property type="entry name" value="Glycoside hydrolase/deacetylase"/>
    <property type="match status" value="1"/>
</dbReference>
<dbReference type="Proteomes" id="UP000241346">
    <property type="component" value="Unassembled WGS sequence"/>
</dbReference>
<dbReference type="PANTHER" id="PTHR30292:SF0">
    <property type="entry name" value="5-OXOPROLINASE SUBUNIT A"/>
    <property type="match status" value="1"/>
</dbReference>
<dbReference type="Pfam" id="PF03746">
    <property type="entry name" value="LamB_YcsF"/>
    <property type="match status" value="1"/>
</dbReference>
<evidence type="ECO:0000313" key="1">
    <source>
        <dbReference type="EMBL" id="PSW14336.1"/>
    </source>
</evidence>
<dbReference type="InterPro" id="IPR005501">
    <property type="entry name" value="LamB/YcsF/PxpA-like"/>
</dbReference>
<dbReference type="PANTHER" id="PTHR30292">
    <property type="entry name" value="UNCHARACTERIZED PROTEIN YBGL-RELATED"/>
    <property type="match status" value="1"/>
</dbReference>
<organism evidence="1 2">
    <name type="scientific">Photobacterium rosenbergii</name>
    <dbReference type="NCBI Taxonomy" id="294936"/>
    <lineage>
        <taxon>Bacteria</taxon>
        <taxon>Pseudomonadati</taxon>
        <taxon>Pseudomonadota</taxon>
        <taxon>Gammaproteobacteria</taxon>
        <taxon>Vibrionales</taxon>
        <taxon>Vibrionaceae</taxon>
        <taxon>Photobacterium</taxon>
    </lineage>
</organism>
<dbReference type="EMBL" id="PYMB01000002">
    <property type="protein sequence ID" value="PSW14336.1"/>
    <property type="molecule type" value="Genomic_DNA"/>
</dbReference>
<dbReference type="RefSeq" id="WP_107297581.1">
    <property type="nucleotide sequence ID" value="NZ_PYMB01000002.1"/>
</dbReference>
<reference evidence="1 2" key="1">
    <citation type="submission" date="2018-03" db="EMBL/GenBank/DDBJ databases">
        <title>Whole genome sequencing of Histamine producing bacteria.</title>
        <authorList>
            <person name="Butler K."/>
        </authorList>
    </citation>
    <scope>NUCLEOTIDE SEQUENCE [LARGE SCALE GENOMIC DNA]</scope>
    <source>
        <strain evidence="1 2">DSM 19138</strain>
    </source>
</reference>
<evidence type="ECO:0000313" key="2">
    <source>
        <dbReference type="Proteomes" id="UP000241346"/>
    </source>
</evidence>
<dbReference type="InterPro" id="IPR011330">
    <property type="entry name" value="Glyco_hydro/deAcase_b/a-brl"/>
</dbReference>
<comment type="caution">
    <text evidence="1">The sequence shown here is derived from an EMBL/GenBank/DDBJ whole genome shotgun (WGS) entry which is preliminary data.</text>
</comment>
<gene>
    <name evidence="1" type="ORF">C9J01_07825</name>
</gene>
<dbReference type="NCBIfam" id="NF003816">
    <property type="entry name" value="PRK05406.1-5"/>
    <property type="match status" value="1"/>
</dbReference>
<proteinExistence type="predicted"/>
<protein>
    <submittedName>
        <fullName evidence="1">LamB/YcsF family protein</fullName>
    </submittedName>
</protein>
<dbReference type="OrthoDB" id="9773478at2"/>
<dbReference type="GO" id="GO:0005975">
    <property type="term" value="P:carbohydrate metabolic process"/>
    <property type="evidence" value="ECO:0007669"/>
    <property type="project" value="InterPro"/>
</dbReference>
<dbReference type="SUPFAM" id="SSF88713">
    <property type="entry name" value="Glycoside hydrolase/deacetylase"/>
    <property type="match status" value="1"/>
</dbReference>